<dbReference type="EMBL" id="JAUJEA010000002">
    <property type="protein sequence ID" value="MDN5201436.1"/>
    <property type="molecule type" value="Genomic_DNA"/>
</dbReference>
<dbReference type="Proteomes" id="UP001172082">
    <property type="component" value="Unassembled WGS sequence"/>
</dbReference>
<sequence length="124" mass="14364">MTKNTYRVSQNNQNRKSVFSFIEKHISINGLFENGLPIKYLPYILFISAIGICYIGNVHYAEKTIRKIDKIKEEVEDLRADFRTLQADYMHARLQSEVAKKVENLGLKESSKPPVKIIVKKGEY</sequence>
<feature type="transmembrane region" description="Helical" evidence="2">
    <location>
        <begin position="40"/>
        <end position="60"/>
    </location>
</feature>
<keyword evidence="4" id="KW-1185">Reference proteome</keyword>
<evidence type="ECO:0000256" key="1">
    <source>
        <dbReference type="SAM" id="Coils"/>
    </source>
</evidence>
<proteinExistence type="predicted"/>
<accession>A0ABT8KL43</accession>
<protein>
    <submittedName>
        <fullName evidence="3">FtsL-like putative cell division protein</fullName>
    </submittedName>
</protein>
<organism evidence="3 4">
    <name type="scientific">Splendidivirga corallicola</name>
    <dbReference type="NCBI Taxonomy" id="3051826"/>
    <lineage>
        <taxon>Bacteria</taxon>
        <taxon>Pseudomonadati</taxon>
        <taxon>Bacteroidota</taxon>
        <taxon>Cytophagia</taxon>
        <taxon>Cytophagales</taxon>
        <taxon>Splendidivirgaceae</taxon>
        <taxon>Splendidivirga</taxon>
    </lineage>
</organism>
<dbReference type="Pfam" id="PF19579">
    <property type="entry name" value="FtsL_2"/>
    <property type="match status" value="1"/>
</dbReference>
<reference evidence="3" key="1">
    <citation type="submission" date="2023-06" db="EMBL/GenBank/DDBJ databases">
        <title>Genomic of Parafulvivirga corallium.</title>
        <authorList>
            <person name="Wang G."/>
        </authorList>
    </citation>
    <scope>NUCLEOTIDE SEQUENCE</scope>
    <source>
        <strain evidence="3">BMA10</strain>
    </source>
</reference>
<keyword evidence="2" id="KW-0472">Membrane</keyword>
<name>A0ABT8KL43_9BACT</name>
<gene>
    <name evidence="3" type="ORF">QQ008_08690</name>
</gene>
<evidence type="ECO:0000313" key="3">
    <source>
        <dbReference type="EMBL" id="MDN5201436.1"/>
    </source>
</evidence>
<dbReference type="RefSeq" id="WP_346751456.1">
    <property type="nucleotide sequence ID" value="NZ_JAUJEA010000002.1"/>
</dbReference>
<keyword evidence="1" id="KW-0175">Coiled coil</keyword>
<comment type="caution">
    <text evidence="3">The sequence shown here is derived from an EMBL/GenBank/DDBJ whole genome shotgun (WGS) entry which is preliminary data.</text>
</comment>
<keyword evidence="2" id="KW-0812">Transmembrane</keyword>
<dbReference type="InterPro" id="IPR045755">
    <property type="entry name" value="FtsL-like"/>
</dbReference>
<evidence type="ECO:0000256" key="2">
    <source>
        <dbReference type="SAM" id="Phobius"/>
    </source>
</evidence>
<evidence type="ECO:0000313" key="4">
    <source>
        <dbReference type="Proteomes" id="UP001172082"/>
    </source>
</evidence>
<keyword evidence="2" id="KW-1133">Transmembrane helix</keyword>
<feature type="coiled-coil region" evidence="1">
    <location>
        <begin position="61"/>
        <end position="88"/>
    </location>
</feature>